<evidence type="ECO:0000256" key="1">
    <source>
        <dbReference type="ARBA" id="ARBA00010692"/>
    </source>
</evidence>
<keyword evidence="3" id="KW-1133">Transmembrane helix</keyword>
<gene>
    <name evidence="4" type="ORF">ACFFGV_11860</name>
</gene>
<feature type="transmembrane region" description="Helical" evidence="3">
    <location>
        <begin position="80"/>
        <end position="103"/>
    </location>
</feature>
<dbReference type="PANTHER" id="PTHR34295:SF1">
    <property type="entry name" value="BIOTIN TRANSPORTER BIOY"/>
    <property type="match status" value="1"/>
</dbReference>
<dbReference type="EMBL" id="JBHLTP010000010">
    <property type="protein sequence ID" value="MFC0524261.1"/>
    <property type="molecule type" value="Genomic_DNA"/>
</dbReference>
<organism evidence="4 5">
    <name type="scientific">Pontibacillus salicampi</name>
    <dbReference type="NCBI Taxonomy" id="1449801"/>
    <lineage>
        <taxon>Bacteria</taxon>
        <taxon>Bacillati</taxon>
        <taxon>Bacillota</taxon>
        <taxon>Bacilli</taxon>
        <taxon>Bacillales</taxon>
        <taxon>Bacillaceae</taxon>
        <taxon>Pontibacillus</taxon>
    </lineage>
</organism>
<protein>
    <recommendedName>
        <fullName evidence="2">Biotin transporter</fullName>
    </recommendedName>
</protein>
<keyword evidence="5" id="KW-1185">Reference proteome</keyword>
<comment type="subcellular location">
    <subcellularLocation>
        <location evidence="2">Cell membrane</location>
        <topology evidence="2">Multi-pass membrane protein</topology>
    </subcellularLocation>
</comment>
<evidence type="ECO:0000256" key="2">
    <source>
        <dbReference type="PIRNR" id="PIRNR016661"/>
    </source>
</evidence>
<feature type="transmembrane region" description="Helical" evidence="3">
    <location>
        <begin position="39"/>
        <end position="68"/>
    </location>
</feature>
<reference evidence="4 5" key="1">
    <citation type="submission" date="2024-09" db="EMBL/GenBank/DDBJ databases">
        <authorList>
            <person name="Sun Q."/>
            <person name="Mori K."/>
        </authorList>
    </citation>
    <scope>NUCLEOTIDE SEQUENCE [LARGE SCALE GENOMIC DNA]</scope>
    <source>
        <strain evidence="4 5">NCAIM B.02529</strain>
    </source>
</reference>
<dbReference type="InterPro" id="IPR003784">
    <property type="entry name" value="BioY"/>
</dbReference>
<comment type="similarity">
    <text evidence="1 2">Belongs to the BioY family.</text>
</comment>
<dbReference type="Pfam" id="PF02632">
    <property type="entry name" value="BioY"/>
    <property type="match status" value="1"/>
</dbReference>
<evidence type="ECO:0000313" key="5">
    <source>
        <dbReference type="Proteomes" id="UP001589836"/>
    </source>
</evidence>
<accession>A0ABV6LPC7</accession>
<sequence length="191" mass="20175">MRSDKVRNMIVCAMFAALTAVLAQIEVPLPIVPISGQTLAVGLTATIIGSRLGAVAMVLYACMGAIGLPVFAEAKGGIQILVGPTGGYIFGFIVTAFVTGWVLEKTKFTLPWALVANTIGMIITLTMGAVQLKYVLDMTWTQALASGVTPFIVVGLMKAFLASWLGVTVRHRLVQAKLLPNQSKNNQSPAA</sequence>
<feature type="transmembrane region" description="Helical" evidence="3">
    <location>
        <begin position="144"/>
        <end position="165"/>
    </location>
</feature>
<keyword evidence="2 3" id="KW-0472">Membrane</keyword>
<dbReference type="RefSeq" id="WP_377348061.1">
    <property type="nucleotide sequence ID" value="NZ_JBHLTP010000010.1"/>
</dbReference>
<dbReference type="PIRSF" id="PIRSF016661">
    <property type="entry name" value="BioY"/>
    <property type="match status" value="1"/>
</dbReference>
<keyword evidence="2" id="KW-0813">Transport</keyword>
<dbReference type="Gene3D" id="1.10.1760.20">
    <property type="match status" value="1"/>
</dbReference>
<proteinExistence type="inferred from homology"/>
<evidence type="ECO:0000256" key="3">
    <source>
        <dbReference type="SAM" id="Phobius"/>
    </source>
</evidence>
<comment type="caution">
    <text evidence="4">The sequence shown here is derived from an EMBL/GenBank/DDBJ whole genome shotgun (WGS) entry which is preliminary data.</text>
</comment>
<dbReference type="Proteomes" id="UP001589836">
    <property type="component" value="Unassembled WGS sequence"/>
</dbReference>
<feature type="transmembrane region" description="Helical" evidence="3">
    <location>
        <begin position="109"/>
        <end position="132"/>
    </location>
</feature>
<evidence type="ECO:0000313" key="4">
    <source>
        <dbReference type="EMBL" id="MFC0524261.1"/>
    </source>
</evidence>
<keyword evidence="2" id="KW-1003">Cell membrane</keyword>
<name>A0ABV6LPC7_9BACI</name>
<dbReference type="PANTHER" id="PTHR34295">
    <property type="entry name" value="BIOTIN TRANSPORTER BIOY"/>
    <property type="match status" value="1"/>
</dbReference>
<keyword evidence="3" id="KW-0812">Transmembrane</keyword>